<keyword evidence="2" id="KW-1185">Reference proteome</keyword>
<dbReference type="KEGG" id="mhz:Metho_1109"/>
<sequence>MTPWEYEIRSVRFGNWDQTKEDLNRMGIDGWELVKFSDQIDANVRMAYFKRSIDGLDI</sequence>
<accession>L0KZD6</accession>
<dbReference type="STRING" id="867904.Metho_1109"/>
<name>L0KZD6_METHD</name>
<reference evidence="2" key="1">
    <citation type="submission" date="2012-02" db="EMBL/GenBank/DDBJ databases">
        <title>Complete sequence of chromosome of Methanomethylovorans hollandica DSM 15978.</title>
        <authorList>
            <person name="Lucas S."/>
            <person name="Copeland A."/>
            <person name="Lapidus A."/>
            <person name="Glavina del Rio T."/>
            <person name="Dalin E."/>
            <person name="Tice H."/>
            <person name="Bruce D."/>
            <person name="Goodwin L."/>
            <person name="Pitluck S."/>
            <person name="Peters L."/>
            <person name="Mikhailova N."/>
            <person name="Held B."/>
            <person name="Kyrpides N."/>
            <person name="Mavromatis K."/>
            <person name="Ivanova N."/>
            <person name="Brettin T."/>
            <person name="Detter J.C."/>
            <person name="Han C."/>
            <person name="Larimer F."/>
            <person name="Land M."/>
            <person name="Hauser L."/>
            <person name="Markowitz V."/>
            <person name="Cheng J.-F."/>
            <person name="Hugenholtz P."/>
            <person name="Woyke T."/>
            <person name="Wu D."/>
            <person name="Spring S."/>
            <person name="Schroeder M."/>
            <person name="Brambilla E."/>
            <person name="Klenk H.-P."/>
            <person name="Eisen J.A."/>
        </authorList>
    </citation>
    <scope>NUCLEOTIDE SEQUENCE [LARGE SCALE GENOMIC DNA]</scope>
    <source>
        <strain evidence="2">DSM 15978 / NBRC 107637 / DMS1</strain>
    </source>
</reference>
<evidence type="ECO:0000313" key="1">
    <source>
        <dbReference type="EMBL" id="AGB49344.1"/>
    </source>
</evidence>
<dbReference type="AlphaFoldDB" id="L0KZD6"/>
<proteinExistence type="predicted"/>
<evidence type="ECO:0008006" key="3">
    <source>
        <dbReference type="Google" id="ProtNLM"/>
    </source>
</evidence>
<dbReference type="RefSeq" id="WP_015324510.1">
    <property type="nucleotide sequence ID" value="NC_019977.1"/>
</dbReference>
<protein>
    <recommendedName>
        <fullName evidence="3">DUF4177 domain-containing protein</fullName>
    </recommendedName>
</protein>
<dbReference type="HOGENOM" id="CLU_208220_0_0_2"/>
<dbReference type="OrthoDB" id="318633at2157"/>
<gene>
    <name evidence="1" type="ordered locus">Metho_1109</name>
</gene>
<dbReference type="EMBL" id="CP003362">
    <property type="protein sequence ID" value="AGB49344.1"/>
    <property type="molecule type" value="Genomic_DNA"/>
</dbReference>
<dbReference type="GeneID" id="55593009"/>
<dbReference type="Proteomes" id="UP000010866">
    <property type="component" value="Chromosome"/>
</dbReference>
<evidence type="ECO:0000313" key="2">
    <source>
        <dbReference type="Proteomes" id="UP000010866"/>
    </source>
</evidence>
<organism evidence="1 2">
    <name type="scientific">Methanomethylovorans hollandica (strain DSM 15978 / NBRC 107637 / DMS1)</name>
    <dbReference type="NCBI Taxonomy" id="867904"/>
    <lineage>
        <taxon>Archaea</taxon>
        <taxon>Methanobacteriati</taxon>
        <taxon>Methanobacteriota</taxon>
        <taxon>Stenosarchaea group</taxon>
        <taxon>Methanomicrobia</taxon>
        <taxon>Methanosarcinales</taxon>
        <taxon>Methanosarcinaceae</taxon>
        <taxon>Methanomethylovorans</taxon>
    </lineage>
</organism>